<dbReference type="InterPro" id="IPR009053">
    <property type="entry name" value="Prefoldin"/>
</dbReference>
<dbReference type="Gene3D" id="1.10.287.370">
    <property type="match status" value="1"/>
</dbReference>
<comment type="caution">
    <text evidence="4">The sequence shown here is derived from an EMBL/GenBank/DDBJ whole genome shotgun (WGS) entry which is preliminary data.</text>
</comment>
<feature type="coiled-coil region" evidence="3">
    <location>
        <begin position="107"/>
        <end position="155"/>
    </location>
</feature>
<dbReference type="EMBL" id="JACAZI010000012">
    <property type="protein sequence ID" value="KAF7347935.1"/>
    <property type="molecule type" value="Genomic_DNA"/>
</dbReference>
<keyword evidence="5" id="KW-1185">Reference proteome</keyword>
<dbReference type="PANTHER" id="PTHR21431:SF0">
    <property type="entry name" value="PREFOLDIN SUBUNIT 6"/>
    <property type="match status" value="1"/>
</dbReference>
<keyword evidence="3" id="KW-0175">Coiled coil</keyword>
<gene>
    <name evidence="4" type="ORF">MVEN_01551400</name>
</gene>
<reference evidence="4" key="1">
    <citation type="submission" date="2020-05" db="EMBL/GenBank/DDBJ databases">
        <title>Mycena genomes resolve the evolution of fungal bioluminescence.</title>
        <authorList>
            <person name="Tsai I.J."/>
        </authorList>
    </citation>
    <scope>NUCLEOTIDE SEQUENCE</scope>
    <source>
        <strain evidence="4">CCC161011</strain>
    </source>
</reference>
<dbReference type="CDD" id="cd23161">
    <property type="entry name" value="Prefoldin_6"/>
    <property type="match status" value="1"/>
</dbReference>
<dbReference type="OrthoDB" id="248120at2759"/>
<dbReference type="InterPro" id="IPR002777">
    <property type="entry name" value="PFD_beta-like"/>
</dbReference>
<dbReference type="Proteomes" id="UP000620124">
    <property type="component" value="Unassembled WGS sequence"/>
</dbReference>
<name>A0A8H7CRW0_9AGAR</name>
<dbReference type="GO" id="GO:0051082">
    <property type="term" value="F:unfolded protein binding"/>
    <property type="evidence" value="ECO:0007669"/>
    <property type="project" value="InterPro"/>
</dbReference>
<accession>A0A8H7CRW0</accession>
<dbReference type="GO" id="GO:0005737">
    <property type="term" value="C:cytoplasm"/>
    <property type="evidence" value="ECO:0007669"/>
    <property type="project" value="TreeGrafter"/>
</dbReference>
<evidence type="ECO:0000256" key="3">
    <source>
        <dbReference type="SAM" id="Coils"/>
    </source>
</evidence>
<dbReference type="PANTHER" id="PTHR21431">
    <property type="entry name" value="PREFOLDIN SUBUNIT 6"/>
    <property type="match status" value="1"/>
</dbReference>
<evidence type="ECO:0000256" key="2">
    <source>
        <dbReference type="ARBA" id="ARBA00023186"/>
    </source>
</evidence>
<organism evidence="4 5">
    <name type="scientific">Mycena venus</name>
    <dbReference type="NCBI Taxonomy" id="2733690"/>
    <lineage>
        <taxon>Eukaryota</taxon>
        <taxon>Fungi</taxon>
        <taxon>Dikarya</taxon>
        <taxon>Basidiomycota</taxon>
        <taxon>Agaricomycotina</taxon>
        <taxon>Agaricomycetes</taxon>
        <taxon>Agaricomycetidae</taxon>
        <taxon>Agaricales</taxon>
        <taxon>Marasmiineae</taxon>
        <taxon>Mycenaceae</taxon>
        <taxon>Mycena</taxon>
    </lineage>
</organism>
<sequence>MSLRILIPSVSMITDKERPESRDRGIPLPRRRSELRMSLQQRFETASKEHKKLQGDFSNAVEARQRLDAQLSENELVKKEFAQLSSDNIVYKQIGPVLVKQDQAEAKSNVETRLEFIKSEIKRVEAQLQDIQTKMDHKKTELAEIQAALQQAAQQASSPGAPLASVGA</sequence>
<keyword evidence="2" id="KW-0143">Chaperone</keyword>
<proteinExistence type="inferred from homology"/>
<evidence type="ECO:0000313" key="4">
    <source>
        <dbReference type="EMBL" id="KAF7347935.1"/>
    </source>
</evidence>
<feature type="coiled-coil region" evidence="3">
    <location>
        <begin position="36"/>
        <end position="80"/>
    </location>
</feature>
<comment type="similarity">
    <text evidence="1">Belongs to the prefoldin subunit beta family.</text>
</comment>
<evidence type="ECO:0000256" key="1">
    <source>
        <dbReference type="ARBA" id="ARBA00008045"/>
    </source>
</evidence>
<protein>
    <submittedName>
        <fullName evidence="4">Prefoldin subunit 6</fullName>
    </submittedName>
</protein>
<dbReference type="GO" id="GO:0016272">
    <property type="term" value="C:prefoldin complex"/>
    <property type="evidence" value="ECO:0007669"/>
    <property type="project" value="InterPro"/>
</dbReference>
<dbReference type="AlphaFoldDB" id="A0A8H7CRW0"/>
<dbReference type="GO" id="GO:0051087">
    <property type="term" value="F:protein-folding chaperone binding"/>
    <property type="evidence" value="ECO:0007669"/>
    <property type="project" value="TreeGrafter"/>
</dbReference>
<dbReference type="SUPFAM" id="SSF46579">
    <property type="entry name" value="Prefoldin"/>
    <property type="match status" value="1"/>
</dbReference>
<dbReference type="GO" id="GO:0051131">
    <property type="term" value="P:chaperone-mediated protein complex assembly"/>
    <property type="evidence" value="ECO:0007669"/>
    <property type="project" value="TreeGrafter"/>
</dbReference>
<dbReference type="GO" id="GO:0006457">
    <property type="term" value="P:protein folding"/>
    <property type="evidence" value="ECO:0007669"/>
    <property type="project" value="InterPro"/>
</dbReference>
<dbReference type="FunFam" id="1.10.287.370:FF:000003">
    <property type="entry name" value="Prefoldin subunit 6"/>
    <property type="match status" value="1"/>
</dbReference>
<dbReference type="Pfam" id="PF01920">
    <property type="entry name" value="Prefoldin_2"/>
    <property type="match status" value="1"/>
</dbReference>
<evidence type="ECO:0000313" key="5">
    <source>
        <dbReference type="Proteomes" id="UP000620124"/>
    </source>
</evidence>